<organism evidence="5 6">
    <name type="scientific">Trametes pubescens</name>
    <name type="common">White-rot fungus</name>
    <dbReference type="NCBI Taxonomy" id="154538"/>
    <lineage>
        <taxon>Eukaryota</taxon>
        <taxon>Fungi</taxon>
        <taxon>Dikarya</taxon>
        <taxon>Basidiomycota</taxon>
        <taxon>Agaricomycotina</taxon>
        <taxon>Agaricomycetes</taxon>
        <taxon>Polyporales</taxon>
        <taxon>Polyporaceae</taxon>
        <taxon>Trametes</taxon>
    </lineage>
</organism>
<keyword evidence="6" id="KW-1185">Reference proteome</keyword>
<dbReference type="PROSITE" id="PS51015">
    <property type="entry name" value="YDG"/>
    <property type="match status" value="1"/>
</dbReference>
<feature type="non-terminal residue" evidence="5">
    <location>
        <position position="185"/>
    </location>
</feature>
<evidence type="ECO:0000256" key="2">
    <source>
        <dbReference type="PROSITE-ProRule" id="PRU00358"/>
    </source>
</evidence>
<evidence type="ECO:0000313" key="5">
    <source>
        <dbReference type="EMBL" id="OJT03602.1"/>
    </source>
</evidence>
<comment type="subcellular location">
    <subcellularLocation>
        <location evidence="2">Nucleus</location>
    </subcellularLocation>
</comment>
<dbReference type="Gene3D" id="2.30.280.10">
    <property type="entry name" value="SRA-YDG"/>
    <property type="match status" value="1"/>
</dbReference>
<feature type="region of interest" description="Disordered" evidence="3">
    <location>
        <begin position="19"/>
        <end position="58"/>
    </location>
</feature>
<sequence>MSQYDAEWDFIYADFEPTELDRGDRDDDWTHERNTSERNRDDTPDHEPIRRKVPYHQFGHPPGVSVGDIFTYRKDLHKAGVHTGVRSGIHGQKERGAFSIVMSGGYEDDGDKGDIIFYVGAGGREKSNKTGPQVYDQSFEHLMNKPLLRSVETGNPVRVIRGHDAHSKYAPQEGYRYDGLYTVVQ</sequence>
<proteinExistence type="predicted"/>
<comment type="caution">
    <text evidence="5">The sequence shown here is derived from an EMBL/GenBank/DDBJ whole genome shotgun (WGS) entry which is preliminary data.</text>
</comment>
<dbReference type="PANTHER" id="PTHR14140:SF27">
    <property type="entry name" value="OS04G0289800 PROTEIN"/>
    <property type="match status" value="1"/>
</dbReference>
<accession>A0A1M2V7M6</accession>
<gene>
    <name evidence="5" type="ORF">TRAPUB_5778</name>
</gene>
<reference evidence="5 6" key="1">
    <citation type="submission" date="2016-10" db="EMBL/GenBank/DDBJ databases">
        <title>Genome sequence of the basidiomycete white-rot fungus Trametes pubescens.</title>
        <authorList>
            <person name="Makela M.R."/>
            <person name="Granchi Z."/>
            <person name="Peng M."/>
            <person name="De Vries R.P."/>
            <person name="Grigoriev I."/>
            <person name="Riley R."/>
            <person name="Hilden K."/>
        </authorList>
    </citation>
    <scope>NUCLEOTIDE SEQUENCE [LARGE SCALE GENOMIC DNA]</scope>
    <source>
        <strain evidence="5 6">FBCC735</strain>
    </source>
</reference>
<dbReference type="GO" id="GO:0061630">
    <property type="term" value="F:ubiquitin protein ligase activity"/>
    <property type="evidence" value="ECO:0007669"/>
    <property type="project" value="TreeGrafter"/>
</dbReference>
<dbReference type="InterPro" id="IPR003105">
    <property type="entry name" value="SRA_YDG"/>
</dbReference>
<feature type="domain" description="YDG" evidence="4">
    <location>
        <begin position="59"/>
        <end position="185"/>
    </location>
</feature>
<dbReference type="AlphaFoldDB" id="A0A1M2V7M6"/>
<dbReference type="InterPro" id="IPR036987">
    <property type="entry name" value="SRA-YDG_sf"/>
</dbReference>
<dbReference type="SMART" id="SM00466">
    <property type="entry name" value="SRA"/>
    <property type="match status" value="1"/>
</dbReference>
<feature type="compositionally biased region" description="Basic and acidic residues" evidence="3">
    <location>
        <begin position="19"/>
        <end position="50"/>
    </location>
</feature>
<dbReference type="OrthoDB" id="2270193at2759"/>
<dbReference type="EMBL" id="MNAD01001604">
    <property type="protein sequence ID" value="OJT03602.1"/>
    <property type="molecule type" value="Genomic_DNA"/>
</dbReference>
<evidence type="ECO:0000259" key="4">
    <source>
        <dbReference type="PROSITE" id="PS51015"/>
    </source>
</evidence>
<dbReference type="InterPro" id="IPR045134">
    <property type="entry name" value="UHRF1/2-like"/>
</dbReference>
<dbReference type="Pfam" id="PF02182">
    <property type="entry name" value="SAD_SRA"/>
    <property type="match status" value="1"/>
</dbReference>
<dbReference type="GO" id="GO:0016567">
    <property type="term" value="P:protein ubiquitination"/>
    <property type="evidence" value="ECO:0007669"/>
    <property type="project" value="TreeGrafter"/>
</dbReference>
<evidence type="ECO:0000256" key="1">
    <source>
        <dbReference type="ARBA" id="ARBA00023242"/>
    </source>
</evidence>
<dbReference type="InterPro" id="IPR015947">
    <property type="entry name" value="PUA-like_sf"/>
</dbReference>
<dbReference type="SUPFAM" id="SSF88697">
    <property type="entry name" value="PUA domain-like"/>
    <property type="match status" value="1"/>
</dbReference>
<keyword evidence="1 2" id="KW-0539">Nucleus</keyword>
<name>A0A1M2V7M6_TRAPU</name>
<dbReference type="GO" id="GO:0044027">
    <property type="term" value="P:negative regulation of gene expression via chromosomal CpG island methylation"/>
    <property type="evidence" value="ECO:0007669"/>
    <property type="project" value="TreeGrafter"/>
</dbReference>
<dbReference type="STRING" id="154538.A0A1M2V7M6"/>
<dbReference type="PANTHER" id="PTHR14140">
    <property type="entry name" value="E3 UBIQUITIN-PROTEIN LIGASE UHRF-RELATED"/>
    <property type="match status" value="1"/>
</dbReference>
<dbReference type="GO" id="GO:0005634">
    <property type="term" value="C:nucleus"/>
    <property type="evidence" value="ECO:0007669"/>
    <property type="project" value="UniProtKB-SubCell"/>
</dbReference>
<dbReference type="OMA" id="TRKECAN"/>
<evidence type="ECO:0000313" key="6">
    <source>
        <dbReference type="Proteomes" id="UP000184267"/>
    </source>
</evidence>
<dbReference type="Proteomes" id="UP000184267">
    <property type="component" value="Unassembled WGS sequence"/>
</dbReference>
<evidence type="ECO:0000256" key="3">
    <source>
        <dbReference type="SAM" id="MobiDB-lite"/>
    </source>
</evidence>
<protein>
    <submittedName>
        <fullName evidence="5">E3 ubiquitin-protein ligase UHRF1</fullName>
    </submittedName>
</protein>